<organism evidence="5">
    <name type="scientific">Catovirus CTV1</name>
    <dbReference type="NCBI Taxonomy" id="1977631"/>
    <lineage>
        <taxon>Viruses</taxon>
        <taxon>Varidnaviria</taxon>
        <taxon>Bamfordvirae</taxon>
        <taxon>Nucleocytoviricota</taxon>
        <taxon>Megaviricetes</taxon>
        <taxon>Imitervirales</taxon>
        <taxon>Mimiviridae</taxon>
        <taxon>Klosneuvirinae</taxon>
        <taxon>Catovirus</taxon>
    </lineage>
</organism>
<dbReference type="CDD" id="cd00351">
    <property type="entry name" value="TS_Pyrimidine_HMase"/>
    <property type="match status" value="1"/>
</dbReference>
<dbReference type="InterPro" id="IPR000398">
    <property type="entry name" value="Thymidylate_synthase"/>
</dbReference>
<dbReference type="EC" id="2.1.1.45" evidence="1"/>
<dbReference type="InterPro" id="IPR036926">
    <property type="entry name" value="Thymidate_synth/dCMP_Mease_sf"/>
</dbReference>
<dbReference type="GO" id="GO:0004799">
    <property type="term" value="F:thymidylate synthase activity"/>
    <property type="evidence" value="ECO:0007669"/>
    <property type="project" value="UniProtKB-EC"/>
</dbReference>
<evidence type="ECO:0000313" key="5">
    <source>
        <dbReference type="EMBL" id="ARF09222.1"/>
    </source>
</evidence>
<dbReference type="InterPro" id="IPR001796">
    <property type="entry name" value="DHFR_dom"/>
</dbReference>
<dbReference type="InterPro" id="IPR024072">
    <property type="entry name" value="DHFR-like_dom_sf"/>
</dbReference>
<dbReference type="SUPFAM" id="SSF53597">
    <property type="entry name" value="Dihydrofolate reductase-like"/>
    <property type="match status" value="1"/>
</dbReference>
<evidence type="ECO:0000259" key="4">
    <source>
        <dbReference type="PROSITE" id="PS51330"/>
    </source>
</evidence>
<dbReference type="PRINTS" id="PR00108">
    <property type="entry name" value="THYMDSNTHASE"/>
</dbReference>
<dbReference type="Pfam" id="PF00186">
    <property type="entry name" value="DHFR_1"/>
    <property type="match status" value="1"/>
</dbReference>
<dbReference type="Gene3D" id="3.30.572.10">
    <property type="entry name" value="Thymidylate synthase/dCMP hydroxymethylase domain"/>
    <property type="match status" value="1"/>
</dbReference>
<dbReference type="PANTHER" id="PTHR11548:SF1">
    <property type="entry name" value="THYMIDYLATE SYNTHASE 1"/>
    <property type="match status" value="1"/>
</dbReference>
<dbReference type="Pfam" id="PF00303">
    <property type="entry name" value="Thymidylat_synt"/>
    <property type="match status" value="1"/>
</dbReference>
<feature type="domain" description="DHFR" evidence="4">
    <location>
        <begin position="4"/>
        <end position="208"/>
    </location>
</feature>
<keyword evidence="3" id="KW-0808">Transferase</keyword>
<dbReference type="SUPFAM" id="SSF55831">
    <property type="entry name" value="Thymidylate synthase/dCMP hydroxymethylase"/>
    <property type="match status" value="1"/>
</dbReference>
<dbReference type="PANTHER" id="PTHR11548">
    <property type="entry name" value="THYMIDYLATE SYNTHASE 1"/>
    <property type="match status" value="1"/>
</dbReference>
<name>A0A1V0SBZ3_9VIRU</name>
<dbReference type="GO" id="GO:0032259">
    <property type="term" value="P:methylation"/>
    <property type="evidence" value="ECO:0007669"/>
    <property type="project" value="UniProtKB-KW"/>
</dbReference>
<dbReference type="Gene3D" id="3.40.430.10">
    <property type="entry name" value="Dihydrofolate Reductase, subunit A"/>
    <property type="match status" value="1"/>
</dbReference>
<reference evidence="5" key="1">
    <citation type="journal article" date="2017" name="Science">
        <title>Giant viruses with an expanded complement of translation system components.</title>
        <authorList>
            <person name="Schulz F."/>
            <person name="Yutin N."/>
            <person name="Ivanova N.N."/>
            <person name="Ortega D.R."/>
            <person name="Lee T.K."/>
            <person name="Vierheilig J."/>
            <person name="Daims H."/>
            <person name="Horn M."/>
            <person name="Wagner M."/>
            <person name="Jensen G.J."/>
            <person name="Kyrpides N.C."/>
            <person name="Koonin E.V."/>
            <person name="Woyke T."/>
        </authorList>
    </citation>
    <scope>NUCLEOTIDE SEQUENCE</scope>
    <source>
        <strain evidence="5">CTV1</strain>
    </source>
</reference>
<dbReference type="InterPro" id="IPR023451">
    <property type="entry name" value="Thymidate_synth/dCMP_Mease_dom"/>
</dbReference>
<dbReference type="NCBIfam" id="TIGR03284">
    <property type="entry name" value="thym_sym"/>
    <property type="match status" value="1"/>
</dbReference>
<protein>
    <recommendedName>
        <fullName evidence="1">thymidylate synthase</fullName>
        <ecNumber evidence="1">2.1.1.45</ecNumber>
    </recommendedName>
</protein>
<dbReference type="GO" id="GO:0004146">
    <property type="term" value="F:dihydrofolate reductase activity"/>
    <property type="evidence" value="ECO:0007669"/>
    <property type="project" value="InterPro"/>
</dbReference>
<keyword evidence="2" id="KW-0489">Methyltransferase</keyword>
<dbReference type="InterPro" id="IPR045097">
    <property type="entry name" value="Thymidate_synth/dCMP_Mease"/>
</dbReference>
<sequence length="384" mass="44516">MTKPIDIIYARDNNHGIGIYNQSNKFELPWNISVDTKYFNNITSMTSMGTPNENCMNAVIMGKNTWNSIDEKLRPLPNRVNIIISTTIKEINNLKHTFVCSNLQEGYMLANSLNHVENIFVIGGAKLYEEAIKMQNYRYIYENVVDCDYNCNIKLIPHEYGKLISKKTFKLMDTKTKKIVSVTFNKMGNQNNHEENSEEQNYLDILEQLITEGEFRKTRNANTWSLFNKSIEFDLDKGFPLLTTKKVSLKAIFEELLWFLKGDTNAKHLNDKGVGIWNHNTSREFLDKNNLSHYDVYDIGPMYGFNMMHYGTEYKGMNENYDGKGFNQLNYVLNLIKNDPNSRRIIMSTFNPGQASQGVLYPCHGLITQFYVTNGKLHLVTYQR</sequence>
<accession>A0A1V0SBZ3</accession>
<dbReference type="PROSITE" id="PS51330">
    <property type="entry name" value="DHFR_2"/>
    <property type="match status" value="1"/>
</dbReference>
<dbReference type="GO" id="GO:0006231">
    <property type="term" value="P:dTMP biosynthetic process"/>
    <property type="evidence" value="ECO:0007669"/>
    <property type="project" value="InterPro"/>
</dbReference>
<dbReference type="GO" id="GO:0046654">
    <property type="term" value="P:tetrahydrofolate biosynthetic process"/>
    <property type="evidence" value="ECO:0007669"/>
    <property type="project" value="InterPro"/>
</dbReference>
<dbReference type="CDD" id="cd00209">
    <property type="entry name" value="DHFR"/>
    <property type="match status" value="1"/>
</dbReference>
<evidence type="ECO:0000256" key="3">
    <source>
        <dbReference type="ARBA" id="ARBA00022679"/>
    </source>
</evidence>
<evidence type="ECO:0000256" key="2">
    <source>
        <dbReference type="ARBA" id="ARBA00022603"/>
    </source>
</evidence>
<proteinExistence type="predicted"/>
<evidence type="ECO:0000256" key="1">
    <source>
        <dbReference type="ARBA" id="ARBA00011947"/>
    </source>
</evidence>
<dbReference type="EMBL" id="KY684084">
    <property type="protein sequence ID" value="ARF09222.1"/>
    <property type="molecule type" value="Genomic_DNA"/>
</dbReference>
<gene>
    <name evidence="5" type="ORF">Catovirus_2_171</name>
</gene>